<dbReference type="Gene3D" id="3.30.420.40">
    <property type="match status" value="1"/>
</dbReference>
<dbReference type="SUPFAM" id="SSF53067">
    <property type="entry name" value="Actin-like ATPase domain"/>
    <property type="match status" value="1"/>
</dbReference>
<keyword evidence="2 7" id="KW-0808">Transferase</keyword>
<dbReference type="EC" id="2.7.1.2" evidence="7"/>
<keyword evidence="9" id="KW-0472">Membrane</keyword>
<evidence type="ECO:0000256" key="9">
    <source>
        <dbReference type="SAM" id="Phobius"/>
    </source>
</evidence>
<evidence type="ECO:0000256" key="2">
    <source>
        <dbReference type="ARBA" id="ARBA00022679"/>
    </source>
</evidence>
<dbReference type="GO" id="GO:0005536">
    <property type="term" value="F:D-glucose binding"/>
    <property type="evidence" value="ECO:0007669"/>
    <property type="project" value="InterPro"/>
</dbReference>
<organism evidence="10 11">
    <name type="scientific">Candidatus Westeberhardia cardiocondylae</name>
    <dbReference type="NCBI Taxonomy" id="1594731"/>
    <lineage>
        <taxon>Bacteria</taxon>
        <taxon>Pseudomonadati</taxon>
        <taxon>Pseudomonadota</taxon>
        <taxon>Gammaproteobacteria</taxon>
        <taxon>Enterobacterales</taxon>
        <taxon>Enterobacteriaceae</taxon>
        <taxon>ant endosymbionts</taxon>
        <taxon>Candidatus Westeberhardia</taxon>
    </lineage>
</organism>
<dbReference type="AlphaFoldDB" id="A0A0H5BWL6"/>
<dbReference type="Pfam" id="PF02685">
    <property type="entry name" value="Glucokinase"/>
    <property type="match status" value="1"/>
</dbReference>
<dbReference type="GO" id="GO:0005829">
    <property type="term" value="C:cytosol"/>
    <property type="evidence" value="ECO:0007669"/>
    <property type="project" value="TreeGrafter"/>
</dbReference>
<dbReference type="InterPro" id="IPR050201">
    <property type="entry name" value="Bacterial_glucokinase"/>
</dbReference>
<dbReference type="EMBL" id="LN774881">
    <property type="protein sequence ID" value="CEN31989.1"/>
    <property type="molecule type" value="Genomic_DNA"/>
</dbReference>
<dbReference type="NCBIfam" id="TIGR00749">
    <property type="entry name" value="glk"/>
    <property type="match status" value="1"/>
</dbReference>
<dbReference type="NCBIfam" id="NF001414">
    <property type="entry name" value="PRK00292.1-1"/>
    <property type="match status" value="1"/>
</dbReference>
<dbReference type="GO" id="GO:0005524">
    <property type="term" value="F:ATP binding"/>
    <property type="evidence" value="ECO:0007669"/>
    <property type="project" value="UniProtKB-UniRule"/>
</dbReference>
<keyword evidence="4 7" id="KW-0418">Kinase</keyword>
<keyword evidence="6 7" id="KW-0324">Glycolysis</keyword>
<accession>A0A0H5BWL6</accession>
<evidence type="ECO:0000256" key="8">
    <source>
        <dbReference type="RuleBase" id="RU004046"/>
    </source>
</evidence>
<keyword evidence="11" id="KW-1185">Reference proteome</keyword>
<evidence type="ECO:0000313" key="10">
    <source>
        <dbReference type="EMBL" id="CEN31989.1"/>
    </source>
</evidence>
<reference evidence="11" key="1">
    <citation type="submission" date="2015-01" db="EMBL/GenBank/DDBJ databases">
        <authorList>
            <person name="Manzano-Marin A."/>
            <person name="Manzano-Marin A."/>
        </authorList>
    </citation>
    <scope>NUCLEOTIDE SEQUENCE [LARGE SCALE GENOMIC DNA]</scope>
    <source>
        <strain evidence="11">obscurior</strain>
    </source>
</reference>
<evidence type="ECO:0000256" key="4">
    <source>
        <dbReference type="ARBA" id="ARBA00022777"/>
    </source>
</evidence>
<dbReference type="RefSeq" id="WP_281263897.1">
    <property type="nucleotide sequence ID" value="NZ_LN774881.1"/>
</dbReference>
<keyword evidence="1 7" id="KW-0963">Cytoplasm</keyword>
<evidence type="ECO:0000256" key="1">
    <source>
        <dbReference type="ARBA" id="ARBA00022490"/>
    </source>
</evidence>
<proteinExistence type="inferred from homology"/>
<comment type="subcellular location">
    <subcellularLocation>
        <location evidence="7">Cytoplasm</location>
    </subcellularLocation>
</comment>
<dbReference type="NCBIfam" id="NF001416">
    <property type="entry name" value="PRK00292.1-3"/>
    <property type="match status" value="1"/>
</dbReference>
<name>A0A0H5BWL6_9ENTR</name>
<dbReference type="PATRIC" id="fig|1594731.3.peg.16"/>
<keyword evidence="5 7" id="KW-0067">ATP-binding</keyword>
<dbReference type="PANTHER" id="PTHR47690">
    <property type="entry name" value="GLUCOKINASE"/>
    <property type="match status" value="1"/>
</dbReference>
<evidence type="ECO:0000313" key="11">
    <source>
        <dbReference type="Proteomes" id="UP000242753"/>
    </source>
</evidence>
<comment type="similarity">
    <text evidence="7 8">Belongs to the bacterial glucokinase family.</text>
</comment>
<comment type="catalytic activity">
    <reaction evidence="7">
        <text>D-glucose + ATP = D-glucose 6-phosphate + ADP + H(+)</text>
        <dbReference type="Rhea" id="RHEA:17825"/>
        <dbReference type="ChEBI" id="CHEBI:4167"/>
        <dbReference type="ChEBI" id="CHEBI:15378"/>
        <dbReference type="ChEBI" id="CHEBI:30616"/>
        <dbReference type="ChEBI" id="CHEBI:61548"/>
        <dbReference type="ChEBI" id="CHEBI:456216"/>
        <dbReference type="EC" id="2.7.1.2"/>
    </reaction>
</comment>
<keyword evidence="9" id="KW-0812">Transmembrane</keyword>
<dbReference type="GO" id="GO:0006096">
    <property type="term" value="P:glycolytic process"/>
    <property type="evidence" value="ECO:0007669"/>
    <property type="project" value="UniProtKB-UniRule"/>
</dbReference>
<dbReference type="PANTHER" id="PTHR47690:SF1">
    <property type="entry name" value="GLUCOKINASE"/>
    <property type="match status" value="1"/>
</dbReference>
<evidence type="ECO:0000256" key="6">
    <source>
        <dbReference type="ARBA" id="ARBA00023152"/>
    </source>
</evidence>
<dbReference type="InterPro" id="IPR043129">
    <property type="entry name" value="ATPase_NBD"/>
</dbReference>
<feature type="binding site" evidence="7">
    <location>
        <begin position="8"/>
        <end position="13"/>
    </location>
    <ligand>
        <name>ATP</name>
        <dbReference type="ChEBI" id="CHEBI:30616"/>
    </ligand>
</feature>
<protein>
    <recommendedName>
        <fullName evidence="7">Glucokinase</fullName>
        <ecNumber evidence="7">2.7.1.2</ecNumber>
    </recommendedName>
    <alternativeName>
        <fullName evidence="7">Glucose kinase</fullName>
    </alternativeName>
</protein>
<evidence type="ECO:0000256" key="7">
    <source>
        <dbReference type="HAMAP-Rule" id="MF_00524"/>
    </source>
</evidence>
<dbReference type="KEGG" id="wca:WEOB_018"/>
<feature type="transmembrane region" description="Helical" evidence="9">
    <location>
        <begin position="248"/>
        <end position="269"/>
    </location>
</feature>
<dbReference type="STRING" id="1594731.WEOB_018"/>
<evidence type="ECO:0000256" key="5">
    <source>
        <dbReference type="ARBA" id="ARBA00022840"/>
    </source>
</evidence>
<sequence>MKTYVLVGDIGGTNIRLALCNIYTGNIYKISIYSGKDYKNPEETIFNYLKNQKIKIKMACIAIACPITEDWIAMTNHSWKFSIKNMKSNLKLDILEIINDFTAISMAIPMLNKQDIIQFGGNNAIKGKPIAIYGAGTGLGVSHLININNKWVSIPGEGGHVDFASSSKEEDNILSILREEFGRVSAERVLSGPGLVNIYKAIVKSEGRSPINLLPKQITYKAIQKTCFDSIRTLTLFCTLMGRFGGNLALNMGTFGGVYIAGGIIPKFLKFFYKSNFRRAFEDKGRFKKYLENIPVYLIKHKQPGLLGAGTHIRQIMGYKI</sequence>
<keyword evidence="3 7" id="KW-0547">Nucleotide-binding</keyword>
<dbReference type="InterPro" id="IPR003836">
    <property type="entry name" value="Glucokinase"/>
</dbReference>
<keyword evidence="9" id="KW-1133">Transmembrane helix</keyword>
<gene>
    <name evidence="7 10" type="primary">glk</name>
    <name evidence="10" type="ORF">WEOB_018</name>
</gene>
<dbReference type="FunFam" id="3.40.367.20:FF:000002">
    <property type="entry name" value="Glucokinase"/>
    <property type="match status" value="1"/>
</dbReference>
<evidence type="ECO:0000256" key="3">
    <source>
        <dbReference type="ARBA" id="ARBA00022741"/>
    </source>
</evidence>
<dbReference type="Proteomes" id="UP000242753">
    <property type="component" value="Chromosome I"/>
</dbReference>
<dbReference type="CDD" id="cd24008">
    <property type="entry name" value="ASKHA_NBD_GLK"/>
    <property type="match status" value="1"/>
</dbReference>
<dbReference type="GO" id="GO:0004340">
    <property type="term" value="F:glucokinase activity"/>
    <property type="evidence" value="ECO:0007669"/>
    <property type="project" value="UniProtKB-UniRule"/>
</dbReference>
<dbReference type="Gene3D" id="3.40.367.20">
    <property type="match status" value="1"/>
</dbReference>
<dbReference type="HAMAP" id="MF_00524">
    <property type="entry name" value="Glucokinase"/>
    <property type="match status" value="1"/>
</dbReference>